<dbReference type="RefSeq" id="WP_214169769.1">
    <property type="nucleotide sequence ID" value="NZ_JAHCVJ010000001.1"/>
</dbReference>
<dbReference type="InterPro" id="IPR013785">
    <property type="entry name" value="Aldolase_TIM"/>
</dbReference>
<dbReference type="Proteomes" id="UP000811899">
    <property type="component" value="Unassembled WGS sequence"/>
</dbReference>
<name>A0AAW4KWB9_9BACT</name>
<organism evidence="1 2">
    <name type="scientific">Geoanaerobacter pelophilus</name>
    <dbReference type="NCBI Taxonomy" id="60036"/>
    <lineage>
        <taxon>Bacteria</taxon>
        <taxon>Pseudomonadati</taxon>
        <taxon>Thermodesulfobacteriota</taxon>
        <taxon>Desulfuromonadia</taxon>
        <taxon>Geobacterales</taxon>
        <taxon>Geobacteraceae</taxon>
        <taxon>Geoanaerobacter</taxon>
    </lineage>
</organism>
<dbReference type="InterPro" id="IPR050377">
    <property type="entry name" value="Radical_SAM_PqqE_MftC-like"/>
</dbReference>
<dbReference type="CDD" id="cd21109">
    <property type="entry name" value="SPASM"/>
    <property type="match status" value="1"/>
</dbReference>
<dbReference type="EMBL" id="JAHCVJ010000001">
    <property type="protein sequence ID" value="MBT0662989.1"/>
    <property type="molecule type" value="Genomic_DNA"/>
</dbReference>
<evidence type="ECO:0000313" key="2">
    <source>
        <dbReference type="Proteomes" id="UP000811899"/>
    </source>
</evidence>
<reference evidence="1 2" key="1">
    <citation type="submission" date="2021-05" db="EMBL/GenBank/DDBJ databases">
        <title>The draft genome of Geobacter pelophilus DSM 12255.</title>
        <authorList>
            <person name="Xu Z."/>
            <person name="Masuda Y."/>
            <person name="Itoh H."/>
            <person name="Senoo K."/>
        </authorList>
    </citation>
    <scope>NUCLEOTIDE SEQUENCE [LARGE SCALE GENOMIC DNA]</scope>
    <source>
        <strain evidence="1 2">DSM 12255</strain>
    </source>
</reference>
<comment type="caution">
    <text evidence="1">The sequence shown here is derived from an EMBL/GenBank/DDBJ whole genome shotgun (WGS) entry which is preliminary data.</text>
</comment>
<dbReference type="PANTHER" id="PTHR11228">
    <property type="entry name" value="RADICAL SAM DOMAIN PROTEIN"/>
    <property type="match status" value="1"/>
</dbReference>
<sequence length="361" mass="42004">MAYDLRELLKIISRNSGIRDFLPGFIKDPLYVWIKKHSLKNVFQESRACHCNELFVKSNGEVYPCCRVWNRKDMKIGFVSDKNILDKVIAFVPPKCLCNKYSIRAKNSNDTLKYNLLNIELSLECQAVCAMCCVDAPMWKGKYELYDDVIRLINKMGKIDKIVSQGGEILIQKKSLDFLSSIKQSLPRDTHFSVISNANVDLTRIDEIERLFDSIDISIVGFQPETYSKVMGLKLDRTIQFVEKLIKNGKISVNTRFILTPLTFHEQDMFLKWALSLAPKTIILYDTNFRLYINKNTRYKFWDKIIERTILNVKKELLNCDISKLRRNNTVIEIYDLALYGINTEFIHSNSFEGIIKEFDA</sequence>
<gene>
    <name evidence="1" type="ORF">KI809_01645</name>
</gene>
<evidence type="ECO:0000313" key="1">
    <source>
        <dbReference type="EMBL" id="MBT0662989.1"/>
    </source>
</evidence>
<dbReference type="InterPro" id="IPR058240">
    <property type="entry name" value="rSAM_sf"/>
</dbReference>
<dbReference type="Gene3D" id="3.20.20.70">
    <property type="entry name" value="Aldolase class I"/>
    <property type="match status" value="1"/>
</dbReference>
<proteinExistence type="predicted"/>
<protein>
    <submittedName>
        <fullName evidence="1">Radical SAM protein</fullName>
    </submittedName>
</protein>
<dbReference type="PANTHER" id="PTHR11228:SF7">
    <property type="entry name" value="PQQA PEPTIDE CYCLASE"/>
    <property type="match status" value="1"/>
</dbReference>
<keyword evidence="2" id="KW-1185">Reference proteome</keyword>
<dbReference type="AlphaFoldDB" id="A0AAW4KWB9"/>
<accession>A0AAW4KWB9</accession>
<dbReference type="SUPFAM" id="SSF102114">
    <property type="entry name" value="Radical SAM enzymes"/>
    <property type="match status" value="1"/>
</dbReference>